<accession>A0A0E9SBR4</accession>
<dbReference type="AlphaFoldDB" id="A0A0E9SBR4"/>
<sequence length="28" mass="3537">MMFYVRYHIQGSSWFRYLEFPSKHLLSL</sequence>
<dbReference type="EMBL" id="GBXM01069900">
    <property type="protein sequence ID" value="JAH38677.1"/>
    <property type="molecule type" value="Transcribed_RNA"/>
</dbReference>
<organism evidence="1">
    <name type="scientific">Anguilla anguilla</name>
    <name type="common">European freshwater eel</name>
    <name type="synonym">Muraena anguilla</name>
    <dbReference type="NCBI Taxonomy" id="7936"/>
    <lineage>
        <taxon>Eukaryota</taxon>
        <taxon>Metazoa</taxon>
        <taxon>Chordata</taxon>
        <taxon>Craniata</taxon>
        <taxon>Vertebrata</taxon>
        <taxon>Euteleostomi</taxon>
        <taxon>Actinopterygii</taxon>
        <taxon>Neopterygii</taxon>
        <taxon>Teleostei</taxon>
        <taxon>Anguilliformes</taxon>
        <taxon>Anguillidae</taxon>
        <taxon>Anguilla</taxon>
    </lineage>
</organism>
<protein>
    <submittedName>
        <fullName evidence="1">Uncharacterized protein</fullName>
    </submittedName>
</protein>
<reference evidence="1" key="1">
    <citation type="submission" date="2014-11" db="EMBL/GenBank/DDBJ databases">
        <authorList>
            <person name="Amaro Gonzalez C."/>
        </authorList>
    </citation>
    <scope>NUCLEOTIDE SEQUENCE</scope>
</reference>
<evidence type="ECO:0000313" key="1">
    <source>
        <dbReference type="EMBL" id="JAH38677.1"/>
    </source>
</evidence>
<name>A0A0E9SBR4_ANGAN</name>
<reference evidence="1" key="2">
    <citation type="journal article" date="2015" name="Fish Shellfish Immunol.">
        <title>Early steps in the European eel (Anguilla anguilla)-Vibrio vulnificus interaction in the gills: Role of the RtxA13 toxin.</title>
        <authorList>
            <person name="Callol A."/>
            <person name="Pajuelo D."/>
            <person name="Ebbesson L."/>
            <person name="Teles M."/>
            <person name="MacKenzie S."/>
            <person name="Amaro C."/>
        </authorList>
    </citation>
    <scope>NUCLEOTIDE SEQUENCE</scope>
</reference>
<proteinExistence type="predicted"/>